<comment type="similarity">
    <text evidence="1 5">Belongs to the AB hydrolase superfamily.</text>
</comment>
<dbReference type="InterPro" id="IPR029058">
    <property type="entry name" value="AB_hydrolase_fold"/>
</dbReference>
<feature type="compositionally biased region" description="Low complexity" evidence="6">
    <location>
        <begin position="278"/>
        <end position="291"/>
    </location>
</feature>
<keyword evidence="2 5" id="KW-0719">Serine esterase</keyword>
<evidence type="ECO:0000313" key="9">
    <source>
        <dbReference type="Proteomes" id="UP001164746"/>
    </source>
</evidence>
<dbReference type="Proteomes" id="UP001164746">
    <property type="component" value="Chromosome 3"/>
</dbReference>
<evidence type="ECO:0000256" key="5">
    <source>
        <dbReference type="PIRNR" id="PIRNR022950"/>
    </source>
</evidence>
<gene>
    <name evidence="8" type="ORF">MAR_025204</name>
</gene>
<feature type="region of interest" description="Disordered" evidence="6">
    <location>
        <begin position="216"/>
        <end position="307"/>
    </location>
</feature>
<dbReference type="SUPFAM" id="SSF53474">
    <property type="entry name" value="alpha/beta-Hydrolases"/>
    <property type="match status" value="1"/>
</dbReference>
<dbReference type="PANTHER" id="PTHR14189:SF0">
    <property type="entry name" value="PROTEIN PHOSPHATASE METHYLESTERASE 1"/>
    <property type="match status" value="1"/>
</dbReference>
<dbReference type="Pfam" id="PF12697">
    <property type="entry name" value="Abhydrolase_6"/>
    <property type="match status" value="1"/>
</dbReference>
<dbReference type="Gene3D" id="3.40.50.1820">
    <property type="entry name" value="alpha/beta hydrolase"/>
    <property type="match status" value="1"/>
</dbReference>
<dbReference type="PANTHER" id="PTHR14189">
    <property type="entry name" value="PROTEIN PHOSPHATASE METHYLESTERASE-1 RELATED"/>
    <property type="match status" value="1"/>
</dbReference>
<keyword evidence="9" id="KW-1185">Reference proteome</keyword>
<feature type="domain" description="AB hydrolase-1" evidence="7">
    <location>
        <begin position="102"/>
        <end position="166"/>
    </location>
</feature>
<keyword evidence="3 5" id="KW-0378">Hydrolase</keyword>
<reference evidence="8" key="1">
    <citation type="submission" date="2022-11" db="EMBL/GenBank/DDBJ databases">
        <title>Centuries of genome instability and evolution in soft-shell clam transmissible cancer (bioRxiv).</title>
        <authorList>
            <person name="Hart S.F.M."/>
            <person name="Yonemitsu M.A."/>
            <person name="Giersch R.M."/>
            <person name="Beal B.F."/>
            <person name="Arriagada G."/>
            <person name="Davis B.W."/>
            <person name="Ostrander E.A."/>
            <person name="Goff S.P."/>
            <person name="Metzger M.J."/>
        </authorList>
    </citation>
    <scope>NUCLEOTIDE SEQUENCE</scope>
    <source>
        <strain evidence="8">MELC-2E11</strain>
        <tissue evidence="8">Siphon/mantle</tissue>
    </source>
</reference>
<evidence type="ECO:0000256" key="1">
    <source>
        <dbReference type="ARBA" id="ARBA00008645"/>
    </source>
</evidence>
<comment type="catalytic activity">
    <reaction evidence="4">
        <text>[phosphatase 2A protein]-C-terminal L-leucine methyl ester + H2O = [phosphatase 2A protein]-C-terminal L-leucine + methanol + H(+)</text>
        <dbReference type="Rhea" id="RHEA:48548"/>
        <dbReference type="Rhea" id="RHEA-COMP:12134"/>
        <dbReference type="Rhea" id="RHEA-COMP:12135"/>
        <dbReference type="ChEBI" id="CHEBI:15377"/>
        <dbReference type="ChEBI" id="CHEBI:15378"/>
        <dbReference type="ChEBI" id="CHEBI:17790"/>
        <dbReference type="ChEBI" id="CHEBI:90516"/>
        <dbReference type="ChEBI" id="CHEBI:90517"/>
        <dbReference type="EC" id="3.1.1.89"/>
    </reaction>
</comment>
<comment type="function">
    <text evidence="5">Demethylates proteins that have been reversibly carboxymethylated.</text>
</comment>
<evidence type="ECO:0000259" key="7">
    <source>
        <dbReference type="Pfam" id="PF12697"/>
    </source>
</evidence>
<feature type="compositionally biased region" description="Acidic residues" evidence="6">
    <location>
        <begin position="248"/>
        <end position="258"/>
    </location>
</feature>
<evidence type="ECO:0000256" key="3">
    <source>
        <dbReference type="ARBA" id="ARBA00022801"/>
    </source>
</evidence>
<accession>A0ABY7DSZ1</accession>
<name>A0ABY7DSZ1_MYAAR</name>
<evidence type="ECO:0000256" key="6">
    <source>
        <dbReference type="SAM" id="MobiDB-lite"/>
    </source>
</evidence>
<evidence type="ECO:0000313" key="8">
    <source>
        <dbReference type="EMBL" id="WAR00832.1"/>
    </source>
</evidence>
<proteinExistence type="inferred from homology"/>
<feature type="region of interest" description="Disordered" evidence="6">
    <location>
        <begin position="12"/>
        <end position="35"/>
    </location>
</feature>
<dbReference type="EC" id="3.1.1.-" evidence="5"/>
<evidence type="ECO:0000256" key="2">
    <source>
        <dbReference type="ARBA" id="ARBA00022487"/>
    </source>
</evidence>
<dbReference type="InterPro" id="IPR000073">
    <property type="entry name" value="AB_hydrolase_1"/>
</dbReference>
<dbReference type="PIRSF" id="PIRSF022950">
    <property type="entry name" value="PPase_methylesterase_euk"/>
    <property type="match status" value="1"/>
</dbReference>
<protein>
    <recommendedName>
        <fullName evidence="5">Protein phosphatase methylesterase 1</fullName>
        <shortName evidence="5">PME-1</shortName>
        <ecNumber evidence="5">3.1.1.-</ecNumber>
    </recommendedName>
</protein>
<evidence type="ECO:0000256" key="4">
    <source>
        <dbReference type="ARBA" id="ARBA00049203"/>
    </source>
</evidence>
<sequence>MSLLHKQALKQRLGGGLPPMPPSGVGGAKKKGKAFGKQRDYSPVYWDNYFEHKHDVPVGENTFRVYECGSEGPVLLFLHGGGYSALSWAVLCGAVSHLVKCRDVGAVVRELYGEEPPSIILVGHSMGGAIAVHVAVQSLIPSLAGLIVIDVVEGTALEALTSMQGFLKGRPKVFRSLEHAIDVRSGQVRNLESARVSMVGQVKRLDTNETASHELEYNHDHPDDNTDNQSGPQPKLLYAPENSNMIKEEDEEDEEGESEDHNLQPANQEQSQSSATPNESQQSSNTSSEQSHGQGQSPTSFKAPEAPGHQYTWRIDLSETERYWRGWFEGLSNKFLSCDVPKMLLLAGYSLAADVNRKPFQV</sequence>
<feature type="compositionally biased region" description="Polar residues" evidence="6">
    <location>
        <begin position="264"/>
        <end position="277"/>
    </location>
</feature>
<organism evidence="8 9">
    <name type="scientific">Mya arenaria</name>
    <name type="common">Soft-shell clam</name>
    <dbReference type="NCBI Taxonomy" id="6604"/>
    <lineage>
        <taxon>Eukaryota</taxon>
        <taxon>Metazoa</taxon>
        <taxon>Spiralia</taxon>
        <taxon>Lophotrochozoa</taxon>
        <taxon>Mollusca</taxon>
        <taxon>Bivalvia</taxon>
        <taxon>Autobranchia</taxon>
        <taxon>Heteroconchia</taxon>
        <taxon>Euheterodonta</taxon>
        <taxon>Imparidentia</taxon>
        <taxon>Neoheterodontei</taxon>
        <taxon>Myida</taxon>
        <taxon>Myoidea</taxon>
        <taxon>Myidae</taxon>
        <taxon>Mya</taxon>
    </lineage>
</organism>
<dbReference type="InterPro" id="IPR016812">
    <property type="entry name" value="PPase_methylesterase_euk"/>
</dbReference>
<dbReference type="EMBL" id="CP111014">
    <property type="protein sequence ID" value="WAR00832.1"/>
    <property type="molecule type" value="Genomic_DNA"/>
</dbReference>